<dbReference type="AlphaFoldDB" id="A0A6M1SVS7"/>
<organism evidence="2 3">
    <name type="scientific">Halalkalibaculum roseum</name>
    <dbReference type="NCBI Taxonomy" id="2709311"/>
    <lineage>
        <taxon>Bacteria</taxon>
        <taxon>Pseudomonadati</taxon>
        <taxon>Balneolota</taxon>
        <taxon>Balneolia</taxon>
        <taxon>Balneolales</taxon>
        <taxon>Balneolaceae</taxon>
        <taxon>Halalkalibaculum</taxon>
    </lineage>
</organism>
<gene>
    <name evidence="2" type="ORF">G3570_00300</name>
</gene>
<proteinExistence type="predicted"/>
<accession>A0A6M1SVS7</accession>
<feature type="chain" id="PRO_5026824826" evidence="1">
    <location>
        <begin position="22"/>
        <end position="394"/>
    </location>
</feature>
<dbReference type="EMBL" id="JAALLT010000001">
    <property type="protein sequence ID" value="NGP75054.1"/>
    <property type="molecule type" value="Genomic_DNA"/>
</dbReference>
<evidence type="ECO:0000256" key="1">
    <source>
        <dbReference type="SAM" id="SignalP"/>
    </source>
</evidence>
<evidence type="ECO:0000313" key="3">
    <source>
        <dbReference type="Proteomes" id="UP000473278"/>
    </source>
</evidence>
<dbReference type="RefSeq" id="WP_165138042.1">
    <property type="nucleotide sequence ID" value="NZ_JAALLT010000001.1"/>
</dbReference>
<comment type="caution">
    <text evidence="2">The sequence shown here is derived from an EMBL/GenBank/DDBJ whole genome shotgun (WGS) entry which is preliminary data.</text>
</comment>
<reference evidence="2 3" key="1">
    <citation type="submission" date="2020-02" db="EMBL/GenBank/DDBJ databases">
        <title>Balneolaceae bacterium YR4-1, complete genome.</title>
        <authorList>
            <person name="Li Y."/>
            <person name="Wu S."/>
        </authorList>
    </citation>
    <scope>NUCLEOTIDE SEQUENCE [LARGE SCALE GENOMIC DNA]</scope>
    <source>
        <strain evidence="2 3">YR4-1</strain>
    </source>
</reference>
<protein>
    <submittedName>
        <fullName evidence="2">Uncharacterized protein</fullName>
    </submittedName>
</protein>
<evidence type="ECO:0000313" key="2">
    <source>
        <dbReference type="EMBL" id="NGP75054.1"/>
    </source>
</evidence>
<sequence>MFLRICLFITCFLTLSSTGWAQSDESSGELSQKRSFFDIRNEGGNRYLKVLDELQSYETEDRMEQSMKSAVMTPIASFMAPNSVYDSLLSRVRHRFRSNDIKKAIEDEGIFDHERVRQELLERTSGQNLVMFNEHHYYPNHRILVESLLPRFAEAGFDYLALETLAPGADSLLNAGYPLTIESGFYLKDPHFANLIRTAKSLGFQFVAYENTDRTMDREEGQAANLYAATFGRDQSAKVLVLAGVDHILEVPTQRGKRWLGAVLKEDYDLDPFTINQHHLKYFKDMAEFTALVESTAFSDHVLTSVDMHLINNISPNNFGSDFTFKNTYGQRVQVSLFLADEKSEQFGYNQLIPYDSHLVDTGEMTSYSLPERDMHLVVYNKEGNVLEERSINR</sequence>
<feature type="signal peptide" evidence="1">
    <location>
        <begin position="1"/>
        <end position="21"/>
    </location>
</feature>
<keyword evidence="1" id="KW-0732">Signal</keyword>
<name>A0A6M1SVS7_9BACT</name>
<dbReference type="Proteomes" id="UP000473278">
    <property type="component" value="Unassembled WGS sequence"/>
</dbReference>
<keyword evidence="3" id="KW-1185">Reference proteome</keyword>